<reference evidence="1 2" key="1">
    <citation type="submission" date="2020-02" db="EMBL/GenBank/DDBJ databases">
        <authorList>
            <person name="Ferguson B K."/>
        </authorList>
    </citation>
    <scope>NUCLEOTIDE SEQUENCE [LARGE SCALE GENOMIC DNA]</scope>
</reference>
<dbReference type="Proteomes" id="UP000479190">
    <property type="component" value="Unassembled WGS sequence"/>
</dbReference>
<dbReference type="OrthoDB" id="420519at2759"/>
<accession>A0A6H5I8E7</accession>
<organism evidence="1 2">
    <name type="scientific">Trichogramma brassicae</name>
    <dbReference type="NCBI Taxonomy" id="86971"/>
    <lineage>
        <taxon>Eukaryota</taxon>
        <taxon>Metazoa</taxon>
        <taxon>Ecdysozoa</taxon>
        <taxon>Arthropoda</taxon>
        <taxon>Hexapoda</taxon>
        <taxon>Insecta</taxon>
        <taxon>Pterygota</taxon>
        <taxon>Neoptera</taxon>
        <taxon>Endopterygota</taxon>
        <taxon>Hymenoptera</taxon>
        <taxon>Apocrita</taxon>
        <taxon>Proctotrupomorpha</taxon>
        <taxon>Chalcidoidea</taxon>
        <taxon>Trichogrammatidae</taxon>
        <taxon>Trichogramma</taxon>
    </lineage>
</organism>
<dbReference type="AlphaFoldDB" id="A0A6H5I8E7"/>
<protein>
    <submittedName>
        <fullName evidence="1">Uncharacterized protein</fullName>
    </submittedName>
</protein>
<evidence type="ECO:0000313" key="1">
    <source>
        <dbReference type="EMBL" id="CAB0031290.1"/>
    </source>
</evidence>
<gene>
    <name evidence="1" type="ORF">TBRA_LOCUS3268</name>
</gene>
<proteinExistence type="predicted"/>
<sequence length="332" mass="37811">MPVNEGMAKAYMMLHGTSFFESARISNNLLHRNKRAKQIYLVHQDTVPLYNNATLTQLMRTSIIGKSIYKLVIDRFTLRGPVHGESTKSSHTKIYTIECSFILTANDLNSKIFNSPPSGERIYGGWNVAAAAADHRRKQNKSWNNEVEWPVRAAGRLGRLVRTLECWRICAKGTNIVIINTTSSSNNNKNKNCNDDDSLYCPRDWACLSSNCYCCDPWRRLPSSFIQASRCFSPRAIEPPPPLTPLPRRRRRLRIIDRITISAKKYAQKIFYDEFNAERELVQLIATLSVFSLTSFQVQISQLTCQHNPISRVNTPFTRVDSCSAHLCGYGN</sequence>
<name>A0A6H5I8E7_9HYME</name>
<dbReference type="EMBL" id="CADCXV010000638">
    <property type="protein sequence ID" value="CAB0031290.1"/>
    <property type="molecule type" value="Genomic_DNA"/>
</dbReference>
<keyword evidence="2" id="KW-1185">Reference proteome</keyword>
<evidence type="ECO:0000313" key="2">
    <source>
        <dbReference type="Proteomes" id="UP000479190"/>
    </source>
</evidence>